<evidence type="ECO:0000313" key="6">
    <source>
        <dbReference type="Proteomes" id="UP000075670"/>
    </source>
</evidence>
<dbReference type="Gene3D" id="3.20.20.150">
    <property type="entry name" value="Divalent-metal-dependent TIM barrel enzymes"/>
    <property type="match status" value="1"/>
</dbReference>
<keyword evidence="5" id="KW-0670">Pyruvate</keyword>
<keyword evidence="6" id="KW-1185">Reference proteome</keyword>
<organism evidence="5 6">
    <name type="scientific">Moorella mulderi DSM 14980</name>
    <dbReference type="NCBI Taxonomy" id="1122241"/>
    <lineage>
        <taxon>Bacteria</taxon>
        <taxon>Bacillati</taxon>
        <taxon>Bacillota</taxon>
        <taxon>Clostridia</taxon>
        <taxon>Neomoorellales</taxon>
        <taxon>Neomoorellaceae</taxon>
        <taxon>Neomoorella</taxon>
    </lineage>
</organism>
<dbReference type="InterPro" id="IPR026040">
    <property type="entry name" value="HyI-like"/>
</dbReference>
<dbReference type="PANTHER" id="PTHR43489">
    <property type="entry name" value="ISOMERASE"/>
    <property type="match status" value="1"/>
</dbReference>
<accession>A0A151AWC5</accession>
<dbReference type="SUPFAM" id="SSF51658">
    <property type="entry name" value="Xylose isomerase-like"/>
    <property type="match status" value="1"/>
</dbReference>
<gene>
    <name evidence="5" type="primary">hyi</name>
    <name evidence="5" type="ORF">MOMUL_19940</name>
</gene>
<dbReference type="NCBIfam" id="NF043033">
    <property type="entry name" value="OxoTetrIsom"/>
    <property type="match status" value="1"/>
</dbReference>
<dbReference type="PATRIC" id="fig|1122241.3.peg.2122"/>
<dbReference type="Pfam" id="PF01261">
    <property type="entry name" value="AP_endonuc_2"/>
    <property type="match status" value="1"/>
</dbReference>
<dbReference type="AlphaFoldDB" id="A0A151AWC5"/>
<dbReference type="NCBIfam" id="TIGR03234">
    <property type="entry name" value="OH-pyruv-isom"/>
    <property type="match status" value="1"/>
</dbReference>
<evidence type="ECO:0000256" key="1">
    <source>
        <dbReference type="ARBA" id="ARBA00023235"/>
    </source>
</evidence>
<dbReference type="GO" id="GO:0046487">
    <property type="term" value="P:glyoxylate metabolic process"/>
    <property type="evidence" value="ECO:0007669"/>
    <property type="project" value="TreeGrafter"/>
</dbReference>
<dbReference type="InterPro" id="IPR053398">
    <property type="entry name" value="HPT_OtnI_isomerases"/>
</dbReference>
<keyword evidence="1 2" id="KW-0413">Isomerase</keyword>
<dbReference type="InterPro" id="IPR013022">
    <property type="entry name" value="Xyl_isomerase-like_TIM-brl"/>
</dbReference>
<dbReference type="EMBL" id="LTBC01000007">
    <property type="protein sequence ID" value="KYH31850.1"/>
    <property type="molecule type" value="Genomic_DNA"/>
</dbReference>
<dbReference type="PANTHER" id="PTHR43489:SF6">
    <property type="entry name" value="HYDROXYPYRUVATE ISOMERASE-RELATED"/>
    <property type="match status" value="1"/>
</dbReference>
<dbReference type="OrthoDB" id="9786584at2"/>
<dbReference type="EC" id="5.3.1.22" evidence="5"/>
<dbReference type="InterPro" id="IPR036237">
    <property type="entry name" value="Xyl_isomerase-like_sf"/>
</dbReference>
<dbReference type="FunFam" id="3.20.20.150:FF:000007">
    <property type="entry name" value="Hydroxypyruvate isomerase"/>
    <property type="match status" value="1"/>
</dbReference>
<dbReference type="InterPro" id="IPR050417">
    <property type="entry name" value="Sugar_Epim/Isomerase"/>
</dbReference>
<feature type="domain" description="Xylose isomerase-like TIM barrel" evidence="4">
    <location>
        <begin position="21"/>
        <end position="256"/>
    </location>
</feature>
<sequence>MPKFAANLTMLFTEVPFPERFKAAREAGFKAVEFLFPYEYSMDAIKGAVEENNLEVVLFNLPAGDWSAGERGIAADPKRKDEFREGVKQAVTWARALGVPRLNCLAGKRLDAFTFAEQWQALVDNVRYAAGVLGEHGLNLMVEPLNHYDVPGFLLNTTGQVLQLLAEVDMPNVYLQYDIYHAQKEEGNLTVILREHLPKIGHIQIADNPGRHQPGTGEINYPFLLRELDNAGYKGYVSLEYIPVPDTRKSLDWVAEYGYSLG</sequence>
<name>A0A151AWC5_9FIRM</name>
<comment type="similarity">
    <text evidence="2">Belongs to the hyi family.</text>
</comment>
<evidence type="ECO:0000256" key="3">
    <source>
        <dbReference type="PIRSR" id="PIRSR006241-50"/>
    </source>
</evidence>
<dbReference type="RefSeq" id="WP_062284524.1">
    <property type="nucleotide sequence ID" value="NZ_LTBC01000007.1"/>
</dbReference>
<protein>
    <submittedName>
        <fullName evidence="5">Hydroxypyruvate isomerase</fullName>
        <ecNumber evidence="5">5.3.1.22</ecNumber>
    </submittedName>
</protein>
<dbReference type="InterPro" id="IPR017643">
    <property type="entry name" value="Hydroxypyruvate_isomerase"/>
</dbReference>
<feature type="active site" description="Proton donor/acceptor" evidence="3">
    <location>
        <position position="240"/>
    </location>
</feature>
<dbReference type="PIRSF" id="PIRSF006241">
    <property type="entry name" value="HyI"/>
    <property type="match status" value="1"/>
</dbReference>
<dbReference type="Proteomes" id="UP000075670">
    <property type="component" value="Unassembled WGS sequence"/>
</dbReference>
<dbReference type="GO" id="GO:0008903">
    <property type="term" value="F:hydroxypyruvate isomerase activity"/>
    <property type="evidence" value="ECO:0007669"/>
    <property type="project" value="UniProtKB-EC"/>
</dbReference>
<evidence type="ECO:0000259" key="4">
    <source>
        <dbReference type="Pfam" id="PF01261"/>
    </source>
</evidence>
<proteinExistence type="inferred from homology"/>
<evidence type="ECO:0000256" key="2">
    <source>
        <dbReference type="PIRNR" id="PIRNR006241"/>
    </source>
</evidence>
<comment type="caution">
    <text evidence="5">The sequence shown here is derived from an EMBL/GenBank/DDBJ whole genome shotgun (WGS) entry which is preliminary data.</text>
</comment>
<feature type="active site" description="Proton donor/acceptor" evidence="3">
    <location>
        <position position="143"/>
    </location>
</feature>
<reference evidence="5 6" key="1">
    <citation type="submission" date="2016-02" db="EMBL/GenBank/DDBJ databases">
        <title>Genome sequence of Moorella mulderi DSM 14980.</title>
        <authorList>
            <person name="Poehlein A."/>
            <person name="Daniel R."/>
        </authorList>
    </citation>
    <scope>NUCLEOTIDE SEQUENCE [LARGE SCALE GENOMIC DNA]</scope>
    <source>
        <strain evidence="5 6">DSM 14980</strain>
    </source>
</reference>
<evidence type="ECO:0000313" key="5">
    <source>
        <dbReference type="EMBL" id="KYH31850.1"/>
    </source>
</evidence>